<sequence length="41" mass="4429">MRIKEKLENKLTPVELEVEDISHQHAGHAGVGGSNGGQNTF</sequence>
<dbReference type="SUPFAM" id="SSF82657">
    <property type="entry name" value="BolA-like"/>
    <property type="match status" value="1"/>
</dbReference>
<evidence type="ECO:0000256" key="1">
    <source>
        <dbReference type="SAM" id="MobiDB-lite"/>
    </source>
</evidence>
<reference evidence="2 3" key="1">
    <citation type="journal article" date="2021" name="Commun. Biol.">
        <title>The genome of Shorea leprosula (Dipterocarpaceae) highlights the ecological relevance of drought in aseasonal tropical rainforests.</title>
        <authorList>
            <person name="Ng K.K.S."/>
            <person name="Kobayashi M.J."/>
            <person name="Fawcett J.A."/>
            <person name="Hatakeyama M."/>
            <person name="Paape T."/>
            <person name="Ng C.H."/>
            <person name="Ang C.C."/>
            <person name="Tnah L.H."/>
            <person name="Lee C.T."/>
            <person name="Nishiyama T."/>
            <person name="Sese J."/>
            <person name="O'Brien M.J."/>
            <person name="Copetti D."/>
            <person name="Mohd Noor M.I."/>
            <person name="Ong R.C."/>
            <person name="Putra M."/>
            <person name="Sireger I.Z."/>
            <person name="Indrioko S."/>
            <person name="Kosugi Y."/>
            <person name="Izuno A."/>
            <person name="Isagi Y."/>
            <person name="Lee S.L."/>
            <person name="Shimizu K.K."/>
        </authorList>
    </citation>
    <scope>NUCLEOTIDE SEQUENCE [LARGE SCALE GENOMIC DNA]</scope>
    <source>
        <strain evidence="2">214</strain>
    </source>
</reference>
<feature type="compositionally biased region" description="Gly residues" evidence="1">
    <location>
        <begin position="29"/>
        <end position="41"/>
    </location>
</feature>
<proteinExistence type="predicted"/>
<dbReference type="GO" id="GO:0009507">
    <property type="term" value="C:chloroplast"/>
    <property type="evidence" value="ECO:0007669"/>
    <property type="project" value="TreeGrafter"/>
</dbReference>
<comment type="caution">
    <text evidence="2">The sequence shown here is derived from an EMBL/GenBank/DDBJ whole genome shotgun (WGS) entry which is preliminary data.</text>
</comment>
<gene>
    <name evidence="2" type="ORF">SLEP1_g45487</name>
</gene>
<keyword evidence="3" id="KW-1185">Reference proteome</keyword>
<dbReference type="PANTHER" id="PTHR46230:SF3">
    <property type="entry name" value="SUFE-LIKE PROTEIN 1, CHLOROPLASTIC_MITOCHONDRIAL"/>
    <property type="match status" value="1"/>
</dbReference>
<protein>
    <submittedName>
        <fullName evidence="2">Uncharacterized protein</fullName>
    </submittedName>
</protein>
<evidence type="ECO:0000313" key="2">
    <source>
        <dbReference type="EMBL" id="GKV37456.1"/>
    </source>
</evidence>
<dbReference type="InterPro" id="IPR036065">
    <property type="entry name" value="BolA-like_sf"/>
</dbReference>
<evidence type="ECO:0000313" key="3">
    <source>
        <dbReference type="Proteomes" id="UP001054252"/>
    </source>
</evidence>
<name>A0AAV5LJA6_9ROSI</name>
<dbReference type="AlphaFoldDB" id="A0AAV5LJA6"/>
<accession>A0AAV5LJA6</accession>
<dbReference type="PANTHER" id="PTHR46230">
    <property type="match status" value="1"/>
</dbReference>
<dbReference type="EMBL" id="BPVZ01000122">
    <property type="protein sequence ID" value="GKV37456.1"/>
    <property type="molecule type" value="Genomic_DNA"/>
</dbReference>
<feature type="region of interest" description="Disordered" evidence="1">
    <location>
        <begin position="21"/>
        <end position="41"/>
    </location>
</feature>
<organism evidence="2 3">
    <name type="scientific">Rubroshorea leprosula</name>
    <dbReference type="NCBI Taxonomy" id="152421"/>
    <lineage>
        <taxon>Eukaryota</taxon>
        <taxon>Viridiplantae</taxon>
        <taxon>Streptophyta</taxon>
        <taxon>Embryophyta</taxon>
        <taxon>Tracheophyta</taxon>
        <taxon>Spermatophyta</taxon>
        <taxon>Magnoliopsida</taxon>
        <taxon>eudicotyledons</taxon>
        <taxon>Gunneridae</taxon>
        <taxon>Pentapetalae</taxon>
        <taxon>rosids</taxon>
        <taxon>malvids</taxon>
        <taxon>Malvales</taxon>
        <taxon>Dipterocarpaceae</taxon>
        <taxon>Rubroshorea</taxon>
    </lineage>
</organism>
<dbReference type="Gene3D" id="3.30.300.90">
    <property type="entry name" value="BolA-like"/>
    <property type="match status" value="1"/>
</dbReference>
<dbReference type="Proteomes" id="UP001054252">
    <property type="component" value="Unassembled WGS sequence"/>
</dbReference>
<dbReference type="GO" id="GO:0016226">
    <property type="term" value="P:iron-sulfur cluster assembly"/>
    <property type="evidence" value="ECO:0007669"/>
    <property type="project" value="TreeGrafter"/>
</dbReference>